<proteinExistence type="predicted"/>
<dbReference type="RefSeq" id="WP_276516382.1">
    <property type="nucleotide sequence ID" value="NZ_JACCFO010000001.1"/>
</dbReference>
<name>A0A853BN80_9ACTN</name>
<accession>A0A853BN80</accession>
<reference evidence="1 2" key="1">
    <citation type="submission" date="2020-07" db="EMBL/GenBank/DDBJ databases">
        <title>Sequencing the genomes of 1000 actinobacteria strains.</title>
        <authorList>
            <person name="Klenk H.-P."/>
        </authorList>
    </citation>
    <scope>NUCLEOTIDE SEQUENCE [LARGE SCALE GENOMIC DNA]</scope>
    <source>
        <strain evidence="1 2">DSM 45927</strain>
    </source>
</reference>
<comment type="caution">
    <text evidence="1">The sequence shown here is derived from an EMBL/GenBank/DDBJ whole genome shotgun (WGS) entry which is preliminary data.</text>
</comment>
<gene>
    <name evidence="1" type="ORF">HNR12_002189</name>
</gene>
<dbReference type="Proteomes" id="UP000575985">
    <property type="component" value="Unassembled WGS sequence"/>
</dbReference>
<dbReference type="EMBL" id="JACCFO010000001">
    <property type="protein sequence ID" value="NYI95912.1"/>
    <property type="molecule type" value="Genomic_DNA"/>
</dbReference>
<organism evidence="1 2">
    <name type="scientific">Streptomonospora nanhaiensis</name>
    <dbReference type="NCBI Taxonomy" id="1323731"/>
    <lineage>
        <taxon>Bacteria</taxon>
        <taxon>Bacillati</taxon>
        <taxon>Actinomycetota</taxon>
        <taxon>Actinomycetes</taxon>
        <taxon>Streptosporangiales</taxon>
        <taxon>Nocardiopsidaceae</taxon>
        <taxon>Streptomonospora</taxon>
    </lineage>
</organism>
<sequence length="42" mass="4691">MTASTHERQASARERQRSAVALLARVWCAPQDRDDLAPEEAP</sequence>
<protein>
    <submittedName>
        <fullName evidence="1">Uncharacterized protein</fullName>
    </submittedName>
</protein>
<evidence type="ECO:0000313" key="1">
    <source>
        <dbReference type="EMBL" id="NYI95912.1"/>
    </source>
</evidence>
<evidence type="ECO:0000313" key="2">
    <source>
        <dbReference type="Proteomes" id="UP000575985"/>
    </source>
</evidence>
<keyword evidence="2" id="KW-1185">Reference proteome</keyword>
<dbReference type="AlphaFoldDB" id="A0A853BN80"/>